<sequence length="107" mass="11737">MLARRAAREARSPLLDAADSRMQIGAASLVPTLRRRWLYADHKPVVGRVKDVRVSADGTMLIAVVARRRWLGGGEVGIPVPLLRQADNDLTVSATRETIGQLPLFKP</sequence>
<dbReference type="EMBL" id="CP073633">
    <property type="protein sequence ID" value="WHQ72653.1"/>
    <property type="molecule type" value="Genomic_DNA"/>
</dbReference>
<dbReference type="InterPro" id="IPR011033">
    <property type="entry name" value="PRC_barrel-like_sf"/>
</dbReference>
<evidence type="ECO:0000313" key="1">
    <source>
        <dbReference type="EMBL" id="WHQ72653.1"/>
    </source>
</evidence>
<dbReference type="Proteomes" id="UP001223720">
    <property type="component" value="Chromosome"/>
</dbReference>
<protein>
    <submittedName>
        <fullName evidence="1">PRC-barrel domain containing protein</fullName>
    </submittedName>
</protein>
<organism evidence="1 2">
    <name type="scientific">Methylorubrum extorquens</name>
    <name type="common">Methylobacterium dichloromethanicum</name>
    <name type="synonym">Methylobacterium extorquens</name>
    <dbReference type="NCBI Taxonomy" id="408"/>
    <lineage>
        <taxon>Bacteria</taxon>
        <taxon>Pseudomonadati</taxon>
        <taxon>Pseudomonadota</taxon>
        <taxon>Alphaproteobacteria</taxon>
        <taxon>Hyphomicrobiales</taxon>
        <taxon>Methylobacteriaceae</taxon>
        <taxon>Methylorubrum</taxon>
    </lineage>
</organism>
<gene>
    <name evidence="1" type="ORF">KEC54_06475</name>
</gene>
<dbReference type="AlphaFoldDB" id="A0AAX3WM27"/>
<accession>A0AAX3WM27</accession>
<proteinExistence type="predicted"/>
<name>A0AAX3WM27_METEX</name>
<evidence type="ECO:0000313" key="2">
    <source>
        <dbReference type="Proteomes" id="UP001223720"/>
    </source>
</evidence>
<dbReference type="SUPFAM" id="SSF50346">
    <property type="entry name" value="PRC-barrel domain"/>
    <property type="match status" value="1"/>
</dbReference>
<reference evidence="1" key="1">
    <citation type="journal article" date="2022" name="Biotechnol. Bioprocess Eng.">
        <title>Pan-genome Analysis Reveals Comparative Genomic Features of Central Metabolic Pathways in Methylorubrum extorquens.</title>
        <authorList>
            <person name="Lee G.M."/>
            <person name="Scott-Nevros Z.K."/>
            <person name="Lee S.-M."/>
            <person name="Kim D."/>
        </authorList>
    </citation>
    <scope>NUCLEOTIDE SEQUENCE</scope>
    <source>
        <strain evidence="1">ATCC 55366</strain>
    </source>
</reference>
<dbReference type="Gene3D" id="2.30.30.240">
    <property type="entry name" value="PRC-barrel domain"/>
    <property type="match status" value="1"/>
</dbReference>